<feature type="transmembrane region" description="Helical" evidence="7">
    <location>
        <begin position="146"/>
        <end position="165"/>
    </location>
</feature>
<dbReference type="SUPFAM" id="SSF103473">
    <property type="entry name" value="MFS general substrate transporter"/>
    <property type="match status" value="1"/>
</dbReference>
<dbReference type="InterPro" id="IPR036259">
    <property type="entry name" value="MFS_trans_sf"/>
</dbReference>
<feature type="transmembrane region" description="Helical" evidence="7">
    <location>
        <begin position="204"/>
        <end position="225"/>
    </location>
</feature>
<feature type="region of interest" description="Disordered" evidence="6">
    <location>
        <begin position="1"/>
        <end position="38"/>
    </location>
</feature>
<feature type="transmembrane region" description="Helical" evidence="7">
    <location>
        <begin position="110"/>
        <end position="134"/>
    </location>
</feature>
<evidence type="ECO:0000256" key="7">
    <source>
        <dbReference type="SAM" id="Phobius"/>
    </source>
</evidence>
<keyword evidence="5 7" id="KW-0472">Membrane</keyword>
<feature type="transmembrane region" description="Helical" evidence="7">
    <location>
        <begin position="441"/>
        <end position="461"/>
    </location>
</feature>
<comment type="caution">
    <text evidence="9">The sequence shown here is derived from an EMBL/GenBank/DDBJ whole genome shotgun (WGS) entry which is preliminary data.</text>
</comment>
<feature type="transmembrane region" description="Helical" evidence="7">
    <location>
        <begin position="388"/>
        <end position="406"/>
    </location>
</feature>
<evidence type="ECO:0000256" key="5">
    <source>
        <dbReference type="ARBA" id="ARBA00023136"/>
    </source>
</evidence>
<evidence type="ECO:0000313" key="9">
    <source>
        <dbReference type="EMBL" id="CEF99356.1"/>
    </source>
</evidence>
<comment type="subcellular location">
    <subcellularLocation>
        <location evidence="1">Membrane</location>
        <topology evidence="1">Multi-pass membrane protein</topology>
    </subcellularLocation>
</comment>
<evidence type="ECO:0000259" key="8">
    <source>
        <dbReference type="PROSITE" id="PS50850"/>
    </source>
</evidence>
<keyword evidence="4 7" id="KW-1133">Transmembrane helix</keyword>
<feature type="transmembrane region" description="Helical" evidence="7">
    <location>
        <begin position="70"/>
        <end position="90"/>
    </location>
</feature>
<evidence type="ECO:0000313" key="10">
    <source>
        <dbReference type="Proteomes" id="UP000009170"/>
    </source>
</evidence>
<reference evidence="9 10" key="2">
    <citation type="journal article" date="2014" name="BMC Genomics">
        <title>An improved genome of the model marine alga Ostreococcus tauri unfolds by assessing Illumina de novo assemblies.</title>
        <authorList>
            <person name="Blanc-Mathieu R."/>
            <person name="Verhelst B."/>
            <person name="Derelle E."/>
            <person name="Rombauts S."/>
            <person name="Bouget F.Y."/>
            <person name="Carre I."/>
            <person name="Chateau A."/>
            <person name="Eyre-Walker A."/>
            <person name="Grimsley N."/>
            <person name="Moreau H."/>
            <person name="Piegu B."/>
            <person name="Rivals E."/>
            <person name="Schackwitz W."/>
            <person name="Van de Peer Y."/>
            <person name="Piganeau G."/>
        </authorList>
    </citation>
    <scope>NUCLEOTIDE SEQUENCE [LARGE SCALE GENOMIC DNA]</scope>
    <source>
        <strain evidence="10">OTTH 0595 / CCAP 157/2 / RCC745</strain>
    </source>
</reference>
<feature type="transmembrane region" description="Helical" evidence="7">
    <location>
        <begin position="473"/>
        <end position="496"/>
    </location>
</feature>
<dbReference type="KEGG" id="ota:OT_ostta10g01570"/>
<dbReference type="InterPro" id="IPR020846">
    <property type="entry name" value="MFS_dom"/>
</dbReference>
<dbReference type="RefSeq" id="XP_003081589.2">
    <property type="nucleotide sequence ID" value="XM_003081541.2"/>
</dbReference>
<proteinExistence type="predicted"/>
<dbReference type="PANTHER" id="PTHR23511:SF5">
    <property type="entry name" value="MAJOR FACILITATOR-TYPE TRANSPORTER HXNZ-RELATED"/>
    <property type="match status" value="1"/>
</dbReference>
<dbReference type="Proteomes" id="UP000009170">
    <property type="component" value="Unassembled WGS sequence"/>
</dbReference>
<feature type="transmembrane region" description="Helical" evidence="7">
    <location>
        <begin position="502"/>
        <end position="522"/>
    </location>
</feature>
<dbReference type="InterPro" id="IPR005829">
    <property type="entry name" value="Sugar_transporter_CS"/>
</dbReference>
<evidence type="ECO:0000256" key="1">
    <source>
        <dbReference type="ARBA" id="ARBA00004141"/>
    </source>
</evidence>
<feature type="transmembrane region" description="Helical" evidence="7">
    <location>
        <begin position="231"/>
        <end position="252"/>
    </location>
</feature>
<dbReference type="EMBL" id="CAID01000010">
    <property type="protein sequence ID" value="CEF99356.1"/>
    <property type="molecule type" value="Genomic_DNA"/>
</dbReference>
<dbReference type="Pfam" id="PF00083">
    <property type="entry name" value="Sugar_tr"/>
    <property type="match status" value="1"/>
</dbReference>
<dbReference type="GeneID" id="9832317"/>
<organism evidence="9 10">
    <name type="scientific">Ostreococcus tauri</name>
    <name type="common">Marine green alga</name>
    <dbReference type="NCBI Taxonomy" id="70448"/>
    <lineage>
        <taxon>Eukaryota</taxon>
        <taxon>Viridiplantae</taxon>
        <taxon>Chlorophyta</taxon>
        <taxon>Mamiellophyceae</taxon>
        <taxon>Mamiellales</taxon>
        <taxon>Bathycoccaceae</taxon>
        <taxon>Ostreococcus</taxon>
    </lineage>
</organism>
<dbReference type="OrthoDB" id="512346at2759"/>
<feature type="domain" description="Major facilitator superfamily (MFS) profile" evidence="8">
    <location>
        <begin position="80"/>
        <end position="529"/>
    </location>
</feature>
<evidence type="ECO:0000256" key="3">
    <source>
        <dbReference type="ARBA" id="ARBA00022692"/>
    </source>
</evidence>
<feature type="transmembrane region" description="Helical" evidence="7">
    <location>
        <begin position="337"/>
        <end position="360"/>
    </location>
</feature>
<dbReference type="PANTHER" id="PTHR23511">
    <property type="entry name" value="SYNAPTIC VESICLE GLYCOPROTEIN 2"/>
    <property type="match status" value="1"/>
</dbReference>
<evidence type="ECO:0000256" key="2">
    <source>
        <dbReference type="ARBA" id="ARBA00022448"/>
    </source>
</evidence>
<evidence type="ECO:0000256" key="4">
    <source>
        <dbReference type="ARBA" id="ARBA00022989"/>
    </source>
</evidence>
<dbReference type="PROSITE" id="PS50850">
    <property type="entry name" value="MFS"/>
    <property type="match status" value="1"/>
</dbReference>
<protein>
    <submittedName>
        <fullName evidence="9">Major facilitator superfamily domain, general substrate transporter</fullName>
    </submittedName>
</protein>
<dbReference type="Gene3D" id="1.20.1250.20">
    <property type="entry name" value="MFS general substrate transporter like domains"/>
    <property type="match status" value="1"/>
</dbReference>
<dbReference type="FunCoup" id="A0A090M585">
    <property type="interactions" value="282"/>
</dbReference>
<keyword evidence="3 7" id="KW-0812">Transmembrane</keyword>
<dbReference type="AlphaFoldDB" id="A0A090M585"/>
<dbReference type="PROSITE" id="PS00216">
    <property type="entry name" value="SUGAR_TRANSPORT_1"/>
    <property type="match status" value="1"/>
</dbReference>
<dbReference type="GO" id="GO:0022857">
    <property type="term" value="F:transmembrane transporter activity"/>
    <property type="evidence" value="ECO:0007669"/>
    <property type="project" value="InterPro"/>
</dbReference>
<keyword evidence="10" id="KW-1185">Reference proteome</keyword>
<dbReference type="InParanoid" id="A0A090M585"/>
<name>A0A090M585_OSTTA</name>
<accession>A0A090M585</accession>
<reference evidence="10" key="1">
    <citation type="journal article" date="2006" name="Proc. Natl. Acad. Sci. U.S.A.">
        <title>Genome analysis of the smallest free-living eukaryote Ostreococcus tauri unveils many unique features.</title>
        <authorList>
            <person name="Derelle E."/>
            <person name="Ferraz C."/>
            <person name="Rombauts S."/>
            <person name="Rouze P."/>
            <person name="Worden A.Z."/>
            <person name="Robbens S."/>
            <person name="Partensky F."/>
            <person name="Degroeve S."/>
            <person name="Echeynie S."/>
            <person name="Cooke R."/>
            <person name="Saeys Y."/>
            <person name="Wuyts J."/>
            <person name="Jabbari K."/>
            <person name="Bowler C."/>
            <person name="Panaud O."/>
            <person name="Piegu B."/>
            <person name="Ball S.G."/>
            <person name="Ral J.-P."/>
            <person name="Bouget F.-Y."/>
            <person name="Piganeau G."/>
            <person name="De Baets B."/>
            <person name="Picard A."/>
            <person name="Delseny M."/>
            <person name="Demaille J."/>
            <person name="Van de Peer Y."/>
            <person name="Moreau H."/>
        </authorList>
    </citation>
    <scope>NUCLEOTIDE SEQUENCE [LARGE SCALE GENOMIC DNA]</scope>
    <source>
        <strain evidence="10">OTTH 0595 / CCAP 157/2 / RCC745</strain>
    </source>
</reference>
<gene>
    <name evidence="9" type="ORF">OT_ostta10g01570</name>
</gene>
<dbReference type="GO" id="GO:0016020">
    <property type="term" value="C:membrane"/>
    <property type="evidence" value="ECO:0007669"/>
    <property type="project" value="UniProtKB-SubCell"/>
</dbReference>
<sequence length="545" mass="57662">MSDAPSPEVPRTYSGDAVDTDAESLLPSRTASDDSTARASSADAFVPVPLAVDDRATPPMRYRAADALDAMGFGSFQVMILAFVGLAWTADAMEMMLLSFLGPAMRCEFGVGKTAEGLLTSVVFAGMMIGAPSWGAMSDQRGRRPALLGSATATLAGGVGSALAGSFGAMLFFRFCVGVGLGGVPVAYGLFIEFLPSGNRGMNLCLIELFWTLGSAIESGLAWIVLPHGSWRLLLLLSTTPLFAFIVCIIIVPESVMYSVSAGRMDEAKETLRRVSKANGKPLPPGELVASHAGDAPELEDRTVFLGSESRTKKFLRKHVPTSFRALLSKTHAKTSLLVWLIFFGCAFLYYGVVLLTTTLNVRENASASLKCLQNNSPYLTSGEYADIFFSSLAEVPGVLIAVAVIDRIGRRGSMALTLAATAVFTFPVAFKSIGVGIRDVALFCSRSAAFASFTILYVFTGEIYPTRIRSSGLGVGNSFARIGGIACPLFAVTLVETGHRVLAVTFFLVVAVVAVAATLSLDIETTGRKLDADDEPGVELAPVT</sequence>
<dbReference type="InterPro" id="IPR005828">
    <property type="entry name" value="MFS_sugar_transport-like"/>
</dbReference>
<feature type="transmembrane region" description="Helical" evidence="7">
    <location>
        <begin position="413"/>
        <end position="435"/>
    </location>
</feature>
<evidence type="ECO:0000256" key="6">
    <source>
        <dbReference type="SAM" id="MobiDB-lite"/>
    </source>
</evidence>
<feature type="transmembrane region" description="Helical" evidence="7">
    <location>
        <begin position="171"/>
        <end position="192"/>
    </location>
</feature>
<keyword evidence="2" id="KW-0813">Transport</keyword>